<protein>
    <submittedName>
        <fullName evidence="2">Uncharacterized protein</fullName>
    </submittedName>
</protein>
<keyword evidence="1" id="KW-0472">Membrane</keyword>
<reference evidence="2 3" key="1">
    <citation type="submission" date="2011-10" db="EMBL/GenBank/DDBJ databases">
        <authorList>
            <person name="Genoscope - CEA"/>
        </authorList>
    </citation>
    <scope>NUCLEOTIDE SEQUENCE [LARGE SCALE GENOMIC DNA]</scope>
    <source>
        <strain evidence="2 3">RCC 1105</strain>
    </source>
</reference>
<feature type="transmembrane region" description="Helical" evidence="1">
    <location>
        <begin position="71"/>
        <end position="92"/>
    </location>
</feature>
<dbReference type="GeneID" id="19015770"/>
<dbReference type="AlphaFoldDB" id="K8EWV3"/>
<dbReference type="EMBL" id="FO082274">
    <property type="protein sequence ID" value="CCO16915.1"/>
    <property type="molecule type" value="Genomic_DNA"/>
</dbReference>
<dbReference type="KEGG" id="bpg:Bathy05g02670"/>
<keyword evidence="1" id="KW-0812">Transmembrane</keyword>
<dbReference type="Proteomes" id="UP000198341">
    <property type="component" value="Chromosome 5"/>
</dbReference>
<keyword evidence="3" id="KW-1185">Reference proteome</keyword>
<keyword evidence="1" id="KW-1133">Transmembrane helix</keyword>
<name>K8EWV3_9CHLO</name>
<evidence type="ECO:0000313" key="2">
    <source>
        <dbReference type="EMBL" id="CCO16915.1"/>
    </source>
</evidence>
<accession>K8EWV3</accession>
<evidence type="ECO:0000256" key="1">
    <source>
        <dbReference type="SAM" id="Phobius"/>
    </source>
</evidence>
<sequence length="131" mass="15489">MEHWSLETKNTGFVRIWLQKDAFRVDTFSVPPKKHKNATNFLIKTNKHRTQCLDVVKVNPPKKLSRDPRRLASNSRLAVSLGTFCYIVYIFYSPKTQNLDESDLDELEMRPFLEYYDFEITSADFKLSFYP</sequence>
<proteinExistence type="predicted"/>
<gene>
    <name evidence="2" type="ORF">Bathy05g02670</name>
</gene>
<organism evidence="2 3">
    <name type="scientific">Bathycoccus prasinos</name>
    <dbReference type="NCBI Taxonomy" id="41875"/>
    <lineage>
        <taxon>Eukaryota</taxon>
        <taxon>Viridiplantae</taxon>
        <taxon>Chlorophyta</taxon>
        <taxon>Mamiellophyceae</taxon>
        <taxon>Mamiellales</taxon>
        <taxon>Bathycoccaceae</taxon>
        <taxon>Bathycoccus</taxon>
    </lineage>
</organism>
<evidence type="ECO:0000313" key="3">
    <source>
        <dbReference type="Proteomes" id="UP000198341"/>
    </source>
</evidence>
<dbReference type="RefSeq" id="XP_007513357.1">
    <property type="nucleotide sequence ID" value="XM_007513295.1"/>
</dbReference>